<dbReference type="RefSeq" id="WP_387412249.1">
    <property type="nucleotide sequence ID" value="NZ_JBIASD010000010.1"/>
</dbReference>
<organism evidence="3 4">
    <name type="scientific">Microtetraspora malaysiensis</name>
    <dbReference type="NCBI Taxonomy" id="161358"/>
    <lineage>
        <taxon>Bacteria</taxon>
        <taxon>Bacillati</taxon>
        <taxon>Actinomycetota</taxon>
        <taxon>Actinomycetes</taxon>
        <taxon>Streptosporangiales</taxon>
        <taxon>Streptosporangiaceae</taxon>
        <taxon>Microtetraspora</taxon>
    </lineage>
</organism>
<evidence type="ECO:0000256" key="1">
    <source>
        <dbReference type="SAM" id="MobiDB-lite"/>
    </source>
</evidence>
<evidence type="ECO:0000313" key="4">
    <source>
        <dbReference type="Proteomes" id="UP001602013"/>
    </source>
</evidence>
<feature type="region of interest" description="Disordered" evidence="1">
    <location>
        <begin position="33"/>
        <end position="58"/>
    </location>
</feature>
<comment type="caution">
    <text evidence="3">The sequence shown here is derived from an EMBL/GenBank/DDBJ whole genome shotgun (WGS) entry which is preliminary data.</text>
</comment>
<keyword evidence="2" id="KW-0812">Transmembrane</keyword>
<feature type="region of interest" description="Disordered" evidence="1">
    <location>
        <begin position="1"/>
        <end position="20"/>
    </location>
</feature>
<evidence type="ECO:0000256" key="2">
    <source>
        <dbReference type="SAM" id="Phobius"/>
    </source>
</evidence>
<dbReference type="Proteomes" id="UP001602013">
    <property type="component" value="Unassembled WGS sequence"/>
</dbReference>
<proteinExistence type="predicted"/>
<dbReference type="InterPro" id="IPR047789">
    <property type="entry name" value="CU044_5270-like"/>
</dbReference>
<dbReference type="EMBL" id="JBIASD010000010">
    <property type="protein sequence ID" value="MFF3667314.1"/>
    <property type="molecule type" value="Genomic_DNA"/>
</dbReference>
<gene>
    <name evidence="3" type="ORF">ACFYXI_17095</name>
</gene>
<evidence type="ECO:0000313" key="3">
    <source>
        <dbReference type="EMBL" id="MFF3667314.1"/>
    </source>
</evidence>
<name>A0ABW6SQR0_9ACTN</name>
<keyword evidence="4" id="KW-1185">Reference proteome</keyword>
<keyword evidence="2" id="KW-1133">Transmembrane helix</keyword>
<protein>
    <submittedName>
        <fullName evidence="3">CU044_5270 family protein</fullName>
    </submittedName>
</protein>
<keyword evidence="2" id="KW-0472">Membrane</keyword>
<accession>A0ABW6SQR0</accession>
<reference evidence="3 4" key="1">
    <citation type="submission" date="2024-10" db="EMBL/GenBank/DDBJ databases">
        <title>The Natural Products Discovery Center: Release of the First 8490 Sequenced Strains for Exploring Actinobacteria Biosynthetic Diversity.</title>
        <authorList>
            <person name="Kalkreuter E."/>
            <person name="Kautsar S.A."/>
            <person name="Yang D."/>
            <person name="Bader C.D."/>
            <person name="Teijaro C.N."/>
            <person name="Fluegel L."/>
            <person name="Davis C.M."/>
            <person name="Simpson J.R."/>
            <person name="Lauterbach L."/>
            <person name="Steele A.D."/>
            <person name="Gui C."/>
            <person name="Meng S."/>
            <person name="Li G."/>
            <person name="Viehrig K."/>
            <person name="Ye F."/>
            <person name="Su P."/>
            <person name="Kiefer A.F."/>
            <person name="Nichols A."/>
            <person name="Cepeda A.J."/>
            <person name="Yan W."/>
            <person name="Fan B."/>
            <person name="Jiang Y."/>
            <person name="Adhikari A."/>
            <person name="Zheng C.-J."/>
            <person name="Schuster L."/>
            <person name="Cowan T.M."/>
            <person name="Smanski M.J."/>
            <person name="Chevrette M.G."/>
            <person name="De Carvalho L.P.S."/>
            <person name="Shen B."/>
        </authorList>
    </citation>
    <scope>NUCLEOTIDE SEQUENCE [LARGE SCALE GENOMIC DNA]</scope>
    <source>
        <strain evidence="3 4">NPDC002173</strain>
    </source>
</reference>
<dbReference type="NCBIfam" id="NF038083">
    <property type="entry name" value="CU044_5270_fam"/>
    <property type="match status" value="1"/>
</dbReference>
<feature type="transmembrane region" description="Helical" evidence="2">
    <location>
        <begin position="61"/>
        <end position="82"/>
    </location>
</feature>
<sequence>MNDLQTIKAHHDSLPGPAPQVAARAWERLAAEAEVERAGGAPHTPAPSRPRRSPAPGRGRIALRAGIVMGLAAAVTAGVIVVRGDDDSSLLGTRPANAAELLRYAAAVAAEEGPQPQPNQFVYVDRKDVEWRFGASGTETFDYAQDVRREVWIPATDPGKALARSTYGEKRVGSGRSEVGGQPAGAVEYQRAGQCPVDVSPAQGVSDLPTDPDRLLTRIREDAEAVVRAEKPAPGEAPPSRDQINRRIERTVAMKLVLLARNPFGASQTRAVVFSALSKMPATTMVPELTDPAGRHGVGASINYQGPDGQEREELIFEPGTYRFLGWRSWMEMKQEDGRTRETMRAGTAMMTIKVVDSMPEVPKDADTQPYCY</sequence>